<feature type="transmembrane region" description="Helical" evidence="1">
    <location>
        <begin position="12"/>
        <end position="33"/>
    </location>
</feature>
<keyword evidence="1" id="KW-0812">Transmembrane</keyword>
<gene>
    <name evidence="2" type="ORF">LPTSP4_36010</name>
</gene>
<name>A0A2P2E5B2_9LEPT</name>
<evidence type="ECO:0000256" key="1">
    <source>
        <dbReference type="SAM" id="Phobius"/>
    </source>
</evidence>
<organism evidence="2 3">
    <name type="scientific">Leptospira ryugenii</name>
    <dbReference type="NCBI Taxonomy" id="1917863"/>
    <lineage>
        <taxon>Bacteria</taxon>
        <taxon>Pseudomonadati</taxon>
        <taxon>Spirochaetota</taxon>
        <taxon>Spirochaetia</taxon>
        <taxon>Leptospirales</taxon>
        <taxon>Leptospiraceae</taxon>
        <taxon>Leptospira</taxon>
    </lineage>
</organism>
<dbReference type="RefSeq" id="WP_108978466.1">
    <property type="nucleotide sequence ID" value="NZ_BFBB01000010.1"/>
</dbReference>
<keyword evidence="1" id="KW-0472">Membrane</keyword>
<evidence type="ECO:0000313" key="2">
    <source>
        <dbReference type="EMBL" id="GBF52063.1"/>
    </source>
</evidence>
<dbReference type="Proteomes" id="UP000245133">
    <property type="component" value="Unassembled WGS sequence"/>
</dbReference>
<protein>
    <submittedName>
        <fullName evidence="2">Uncharacterized protein</fullName>
    </submittedName>
</protein>
<dbReference type="OrthoDB" id="7742632at2"/>
<dbReference type="AlphaFoldDB" id="A0A2P2E5B2"/>
<sequence length="340" mass="39358">MKNFLNELFTWVFGISSLIGLIIGIVPIAFLYFNETSPELEALKIPFISMALSVAILSLSLVITNLYYGFKVNRLVTIPVEHYKIEEKLNSFIKIITAQSKLIHNVLHHLRYIIYSFRELNYMVTKKKLKVDEIIATNTFNSLTQFLITLADNIKIYCDKVTQDDCSITIKLIKKIDNDILIKTFIRDSSSYRERKESDFIDAKHPKIYYATDNTAFNTICSPDFKDTKFISNNLKSLFDEGKYTNSNPKWNNYYNACAVIPISLVPNKEKPHERVILGFLCIDNFKGKLDDKFFIDSISGISDILFILFFELDETVLHCQKSGVKHEQISKYVNWSQSR</sequence>
<keyword evidence="1" id="KW-1133">Transmembrane helix</keyword>
<proteinExistence type="predicted"/>
<dbReference type="EMBL" id="BFBB01000010">
    <property type="protein sequence ID" value="GBF52063.1"/>
    <property type="molecule type" value="Genomic_DNA"/>
</dbReference>
<accession>A0A2P2E5B2</accession>
<reference evidence="2 3" key="1">
    <citation type="submission" date="2018-02" db="EMBL/GenBank/DDBJ databases">
        <title>Novel Leptospira species isolated from soil and water in Japan.</title>
        <authorList>
            <person name="Nakao R."/>
            <person name="Masuzawa T."/>
        </authorList>
    </citation>
    <scope>NUCLEOTIDE SEQUENCE [LARGE SCALE GENOMIC DNA]</scope>
    <source>
        <strain evidence="2 3">YH101</strain>
    </source>
</reference>
<keyword evidence="3" id="KW-1185">Reference proteome</keyword>
<comment type="caution">
    <text evidence="2">The sequence shown here is derived from an EMBL/GenBank/DDBJ whole genome shotgun (WGS) entry which is preliminary data.</text>
</comment>
<feature type="transmembrane region" description="Helical" evidence="1">
    <location>
        <begin position="45"/>
        <end position="68"/>
    </location>
</feature>
<evidence type="ECO:0000313" key="3">
    <source>
        <dbReference type="Proteomes" id="UP000245133"/>
    </source>
</evidence>